<dbReference type="EnsemblMetazoa" id="GPPI039463-RA">
    <property type="protein sequence ID" value="GPPI039463-PA"/>
    <property type="gene ID" value="GPPI039463"/>
</dbReference>
<sequence>MKVTGNLLTQVDEGVRFVPQLEKNRLHIYYRLSINEALIHQAFDIFYASMRQHMLEPTAATTTAVTLVPPAPPVPPPTIHAKFLILYMWEKCLKMLLALHPYGQIPEKSIIILHACAHSPTGVDPNKGRWCEILNNPELYGIWLKDVKIMFSWDHITNLNDIWNCKWKLTSANETSPLSSSSLKSSSLCSSSSPVSPLSESIYY</sequence>
<dbReference type="InterPro" id="IPR004839">
    <property type="entry name" value="Aminotransferase_I/II_large"/>
</dbReference>
<feature type="region of interest" description="Disordered" evidence="1">
    <location>
        <begin position="179"/>
        <end position="204"/>
    </location>
</feature>
<dbReference type="Pfam" id="PF00155">
    <property type="entry name" value="Aminotran_1_2"/>
    <property type="match status" value="1"/>
</dbReference>
<evidence type="ECO:0000256" key="1">
    <source>
        <dbReference type="SAM" id="MobiDB-lite"/>
    </source>
</evidence>
<dbReference type="AlphaFoldDB" id="A0A1B0BSU3"/>
<dbReference type="EMBL" id="JXJN01019870">
    <property type="status" value="NOT_ANNOTATED_CDS"/>
    <property type="molecule type" value="Genomic_DNA"/>
</dbReference>
<dbReference type="VEuPathDB" id="VectorBase:GPPI039463"/>
<dbReference type="Proteomes" id="UP000092460">
    <property type="component" value="Unassembled WGS sequence"/>
</dbReference>
<evidence type="ECO:0000313" key="3">
    <source>
        <dbReference type="EnsemblMetazoa" id="GPPI039463-PA"/>
    </source>
</evidence>
<proteinExistence type="predicted"/>
<reference evidence="3" key="2">
    <citation type="submission" date="2020-05" db="UniProtKB">
        <authorList>
            <consortium name="EnsemblMetazoa"/>
        </authorList>
    </citation>
    <scope>IDENTIFICATION</scope>
    <source>
        <strain evidence="3">IAEA</strain>
    </source>
</reference>
<dbReference type="EMBL" id="JXJN01019866">
    <property type="status" value="NOT_ANNOTATED_CDS"/>
    <property type="molecule type" value="Genomic_DNA"/>
</dbReference>
<organism evidence="3 4">
    <name type="scientific">Glossina palpalis gambiensis</name>
    <dbReference type="NCBI Taxonomy" id="67801"/>
    <lineage>
        <taxon>Eukaryota</taxon>
        <taxon>Metazoa</taxon>
        <taxon>Ecdysozoa</taxon>
        <taxon>Arthropoda</taxon>
        <taxon>Hexapoda</taxon>
        <taxon>Insecta</taxon>
        <taxon>Pterygota</taxon>
        <taxon>Neoptera</taxon>
        <taxon>Endopterygota</taxon>
        <taxon>Diptera</taxon>
        <taxon>Brachycera</taxon>
        <taxon>Muscomorpha</taxon>
        <taxon>Hippoboscoidea</taxon>
        <taxon>Glossinidae</taxon>
        <taxon>Glossina</taxon>
    </lineage>
</organism>
<keyword evidence="4" id="KW-1185">Reference proteome</keyword>
<dbReference type="InterPro" id="IPR015421">
    <property type="entry name" value="PyrdxlP-dep_Trfase_major"/>
</dbReference>
<reference evidence="4" key="1">
    <citation type="submission" date="2015-01" db="EMBL/GenBank/DDBJ databases">
        <authorList>
            <person name="Aksoy S."/>
            <person name="Warren W."/>
            <person name="Wilson R.K."/>
        </authorList>
    </citation>
    <scope>NUCLEOTIDE SEQUENCE [LARGE SCALE GENOMIC DNA]</scope>
    <source>
        <strain evidence="4">IAEA</strain>
    </source>
</reference>
<feature type="domain" description="Aminotransferase class I/classII large" evidence="2">
    <location>
        <begin position="102"/>
        <end position="144"/>
    </location>
</feature>
<dbReference type="Gene3D" id="3.40.640.10">
    <property type="entry name" value="Type I PLP-dependent aspartate aminotransferase-like (Major domain)"/>
    <property type="match status" value="1"/>
</dbReference>
<dbReference type="EMBL" id="JXJN01019868">
    <property type="status" value="NOT_ANNOTATED_CDS"/>
    <property type="molecule type" value="Genomic_DNA"/>
</dbReference>
<protein>
    <recommendedName>
        <fullName evidence="2">Aminotransferase class I/classII large domain-containing protein</fullName>
    </recommendedName>
</protein>
<dbReference type="EMBL" id="JXJN01019867">
    <property type="status" value="NOT_ANNOTATED_CDS"/>
    <property type="molecule type" value="Genomic_DNA"/>
</dbReference>
<dbReference type="STRING" id="67801.A0A1B0BSU3"/>
<dbReference type="GO" id="GO:0030170">
    <property type="term" value="F:pyridoxal phosphate binding"/>
    <property type="evidence" value="ECO:0007669"/>
    <property type="project" value="InterPro"/>
</dbReference>
<evidence type="ECO:0000259" key="2">
    <source>
        <dbReference type="Pfam" id="PF00155"/>
    </source>
</evidence>
<accession>A0A1B0BSU3</accession>
<dbReference type="EMBL" id="JXJN01019869">
    <property type="status" value="NOT_ANNOTATED_CDS"/>
    <property type="molecule type" value="Genomic_DNA"/>
</dbReference>
<name>A0A1B0BSU3_9MUSC</name>
<evidence type="ECO:0000313" key="4">
    <source>
        <dbReference type="Proteomes" id="UP000092460"/>
    </source>
</evidence>